<dbReference type="FunFam" id="1.25.40.180:FF:000005">
    <property type="entry name" value="Ccr4-not transcription complex subunit 1 isoform"/>
    <property type="match status" value="1"/>
</dbReference>
<reference evidence="22" key="1">
    <citation type="submission" date="2021-10" db="EMBL/GenBank/DDBJ databases">
        <title>Tropical sea cucumber genome reveals ecological adaptation and Cuvierian tubules defense mechanism.</title>
        <authorList>
            <person name="Chen T."/>
        </authorList>
    </citation>
    <scope>NUCLEOTIDE SEQUENCE</scope>
    <source>
        <strain evidence="22">Nanhai2018</strain>
        <tissue evidence="22">Muscle</tissue>
    </source>
</reference>
<dbReference type="EMBL" id="JAIZAY010000005">
    <property type="protein sequence ID" value="KAJ8042477.1"/>
    <property type="molecule type" value="Genomic_DNA"/>
</dbReference>
<dbReference type="GO" id="GO:0000932">
    <property type="term" value="C:P-body"/>
    <property type="evidence" value="ECO:0007669"/>
    <property type="project" value="TreeGrafter"/>
</dbReference>
<evidence type="ECO:0000259" key="19">
    <source>
        <dbReference type="Pfam" id="PF16418"/>
    </source>
</evidence>
<evidence type="ECO:0000259" key="14">
    <source>
        <dbReference type="Pfam" id="PF04054"/>
    </source>
</evidence>
<keyword evidence="7" id="KW-0943">RNA-mediated gene silencing</keyword>
<dbReference type="InterPro" id="IPR008906">
    <property type="entry name" value="HATC_C_dom"/>
</dbReference>
<evidence type="ECO:0000259" key="21">
    <source>
        <dbReference type="Pfam" id="PF23590"/>
    </source>
</evidence>
<comment type="subcellular location">
    <subcellularLocation>
        <location evidence="2">Cytoplasm</location>
    </subcellularLocation>
    <subcellularLocation>
        <location evidence="1">Nucleus</location>
    </subcellularLocation>
</comment>
<dbReference type="Gene3D" id="1.25.40.840">
    <property type="entry name" value="CCR4-NOT transcription complex subunit 1 TTP binding domain"/>
    <property type="match status" value="1"/>
</dbReference>
<dbReference type="InterPro" id="IPR032194">
    <property type="entry name" value="CNOT1_HEAT"/>
</dbReference>
<dbReference type="InterPro" id="IPR012337">
    <property type="entry name" value="RNaseH-like_sf"/>
</dbReference>
<evidence type="ECO:0000256" key="13">
    <source>
        <dbReference type="SAM" id="MobiDB-lite"/>
    </source>
</evidence>
<feature type="domain" description="HAT C-terminal dimerisation" evidence="15">
    <location>
        <begin position="2253"/>
        <end position="2321"/>
    </location>
</feature>
<feature type="domain" description="CCR4-Not complex component Not1 C-terminal" evidence="14">
    <location>
        <begin position="1980"/>
        <end position="2075"/>
    </location>
</feature>
<evidence type="ECO:0000256" key="6">
    <source>
        <dbReference type="ARBA" id="ARBA00023015"/>
    </source>
</evidence>
<dbReference type="Proteomes" id="UP001152320">
    <property type="component" value="Chromosome 5"/>
</dbReference>
<evidence type="ECO:0000256" key="8">
    <source>
        <dbReference type="ARBA" id="ARBA00023163"/>
    </source>
</evidence>
<keyword evidence="6" id="KW-0805">Transcription regulation</keyword>
<protein>
    <recommendedName>
        <fullName evidence="12">CCR4-NOT transcription complex subunit 1</fullName>
    </recommendedName>
    <alternativeName>
        <fullName evidence="11">CCR4-associated factor 1</fullName>
    </alternativeName>
</protein>
<feature type="compositionally biased region" description="Low complexity" evidence="13">
    <location>
        <begin position="2635"/>
        <end position="2653"/>
    </location>
</feature>
<dbReference type="InterPro" id="IPR024557">
    <property type="entry name" value="CNOT1_dom_4"/>
</dbReference>
<dbReference type="GO" id="GO:0060090">
    <property type="term" value="F:molecular adaptor activity"/>
    <property type="evidence" value="ECO:0007669"/>
    <property type="project" value="TreeGrafter"/>
</dbReference>
<evidence type="ECO:0000259" key="17">
    <source>
        <dbReference type="Pfam" id="PF16415"/>
    </source>
</evidence>
<dbReference type="Gene3D" id="1.25.40.790">
    <property type="match status" value="2"/>
</dbReference>
<evidence type="ECO:0000256" key="3">
    <source>
        <dbReference type="ARBA" id="ARBA00022490"/>
    </source>
</evidence>
<feature type="compositionally biased region" description="Polar residues" evidence="13">
    <location>
        <begin position="986"/>
        <end position="999"/>
    </location>
</feature>
<dbReference type="Pfam" id="PF23590">
    <property type="entry name" value="NOT1_connector"/>
    <property type="match status" value="1"/>
</dbReference>
<feature type="domain" description="CCR4-NOT transcription complex subunit 1 HEAT repeat" evidence="19">
    <location>
        <begin position="496"/>
        <end position="655"/>
    </location>
</feature>
<accession>A0A9Q1HAX4</accession>
<dbReference type="InterPro" id="IPR032191">
    <property type="entry name" value="CNOT1_CAF1_bind"/>
</dbReference>
<comment type="similarity">
    <text evidence="10">Belongs to the CNOT1 family.</text>
</comment>
<dbReference type="FunFam" id="1.25.40.790:FF:000001">
    <property type="entry name" value="Ccr4-not transcription complex subunit 1 isoform"/>
    <property type="match status" value="1"/>
</dbReference>
<dbReference type="GO" id="GO:0017148">
    <property type="term" value="P:negative regulation of translation"/>
    <property type="evidence" value="ECO:0007669"/>
    <property type="project" value="InterPro"/>
</dbReference>
<dbReference type="GO" id="GO:0030015">
    <property type="term" value="C:CCR4-NOT core complex"/>
    <property type="evidence" value="ECO:0007669"/>
    <property type="project" value="InterPro"/>
</dbReference>
<dbReference type="Pfam" id="PF16418">
    <property type="entry name" value="CNOT1_HEAT"/>
    <property type="match status" value="1"/>
</dbReference>
<evidence type="ECO:0000256" key="11">
    <source>
        <dbReference type="ARBA" id="ARBA00032531"/>
    </source>
</evidence>
<evidence type="ECO:0000259" key="20">
    <source>
        <dbReference type="Pfam" id="PF22940"/>
    </source>
</evidence>
<dbReference type="FunFam" id="1.25.40.840:FF:000001">
    <property type="entry name" value="Ccr4-not transcription complex subunit 1 isoform"/>
    <property type="match status" value="1"/>
</dbReference>
<evidence type="ECO:0000256" key="9">
    <source>
        <dbReference type="ARBA" id="ARBA00023242"/>
    </source>
</evidence>
<feature type="region of interest" description="Disordered" evidence="13">
    <location>
        <begin position="2633"/>
        <end position="2653"/>
    </location>
</feature>
<feature type="domain" description="CCR4-NOT transcription complex subunit 1 TTP binding" evidence="18">
    <location>
        <begin position="815"/>
        <end position="992"/>
    </location>
</feature>
<keyword evidence="3" id="KW-0963">Cytoplasm</keyword>
<dbReference type="PANTHER" id="PTHR13162">
    <property type="entry name" value="CCR4-NOT TRANSCRIPTION COMPLEX"/>
    <property type="match status" value="1"/>
</dbReference>
<dbReference type="InterPro" id="IPR040398">
    <property type="entry name" value="Not1"/>
</dbReference>
<evidence type="ECO:0000256" key="2">
    <source>
        <dbReference type="ARBA" id="ARBA00004496"/>
    </source>
</evidence>
<evidence type="ECO:0000256" key="12">
    <source>
        <dbReference type="ARBA" id="ARBA00071432"/>
    </source>
</evidence>
<evidence type="ECO:0000259" key="15">
    <source>
        <dbReference type="Pfam" id="PF05699"/>
    </source>
</evidence>
<name>A0A9Q1HAX4_HOLLE</name>
<dbReference type="InterPro" id="IPR038535">
    <property type="entry name" value="CNOT1_TTP_bind_sf"/>
</dbReference>
<proteinExistence type="inferred from homology"/>
<evidence type="ECO:0000256" key="10">
    <source>
        <dbReference type="ARBA" id="ARBA00025717"/>
    </source>
</evidence>
<feature type="domain" description="CCR4-Not complex component Not1 C-terminal" evidence="14">
    <location>
        <begin position="2356"/>
        <end position="2626"/>
    </location>
</feature>
<keyword evidence="5" id="KW-0810">Translation regulation</keyword>
<dbReference type="PANTHER" id="PTHR13162:SF8">
    <property type="entry name" value="CCR4-NOT TRANSCRIPTION COMPLEX SUBUNIT 1"/>
    <property type="match status" value="1"/>
</dbReference>
<dbReference type="Pfam" id="PF16415">
    <property type="entry name" value="CNOT1_CAF1_bind"/>
    <property type="match status" value="1"/>
</dbReference>
<dbReference type="GO" id="GO:0031047">
    <property type="term" value="P:regulatory ncRNA-mediated gene silencing"/>
    <property type="evidence" value="ECO:0007669"/>
    <property type="project" value="UniProtKB-KW"/>
</dbReference>
<evidence type="ECO:0000313" key="23">
    <source>
        <dbReference type="Proteomes" id="UP001152320"/>
    </source>
</evidence>
<feature type="region of interest" description="Disordered" evidence="13">
    <location>
        <begin position="986"/>
        <end position="1044"/>
    </location>
</feature>
<feature type="domain" description="CCR4-NOT transcription complex subunit 1-like NOT1 connector" evidence="21">
    <location>
        <begin position="1593"/>
        <end position="1799"/>
    </location>
</feature>
<organism evidence="22 23">
    <name type="scientific">Holothuria leucospilota</name>
    <name type="common">Black long sea cucumber</name>
    <name type="synonym">Mertensiothuria leucospilota</name>
    <dbReference type="NCBI Taxonomy" id="206669"/>
    <lineage>
        <taxon>Eukaryota</taxon>
        <taxon>Metazoa</taxon>
        <taxon>Echinodermata</taxon>
        <taxon>Eleutherozoa</taxon>
        <taxon>Echinozoa</taxon>
        <taxon>Holothuroidea</taxon>
        <taxon>Aspidochirotacea</taxon>
        <taxon>Aspidochirotida</taxon>
        <taxon>Holothuriidae</taxon>
        <taxon>Holothuria</taxon>
    </lineage>
</organism>
<dbReference type="Pfam" id="PF05699">
    <property type="entry name" value="Dimer_Tnp_hAT"/>
    <property type="match status" value="1"/>
</dbReference>
<feature type="domain" description="CCR4-NOT transcription complex subunit 1" evidence="16">
    <location>
        <begin position="1371"/>
        <end position="1518"/>
    </location>
</feature>
<sequence>MNLDSLSLALSQISSLVANLTKKNYKQSVGEAARLVSQHGPEADRHLLRCLFSAVDFASDSKNNGKDLYQTQYLIDECSSLLTKPSFISNLCFAVDNPFNHQKTLKPSHQLLYQISKVLKLTKVKEVVFGLALTHSSSTDLKNLALQFVKQRLPDFLRLYIDADQQSRPEANLVDLSVEILHLLLTHLLHNSKDQLGIASSQTAAFLKALKKEFPAEQVPVVLVPLLYADRQDTAADRIANDPSNIPRPVMDVSLADMLQEMGYMSCVNHDECRKNLKNINPNITPGAVAKVIGMMARTHDTLTDSHTLQTPGGNIWVDGRDPSKDMSSVSWNVDAFVDIVREQAPHINFHVVAIELDHQGFIVKDDKALQIVKNAIVRGTQAEFPVEILYKVWTNKDGQISWIRQALKFPEVFCFSDFHNTRKVVTDILKSPPEDENKKIATWKSLELVEILLKLAETEKAEQVTTLFTYAIKNCPDVLLLALLQAQSSWTYVKQDLILALMPTFLGNHANSGIILHYAWSGQGKSPHIQQIIIKSMADWYLSADNDQTRLSRILDIAQDLKALLLLLNTPPYNFMIDLACLASRREYLKLEKWMTDKIREIGEPFVKSTLQFLKRRAPQVWGLVPQEPRDLPGGGKTGVLPTETIATILACLQACQNSVSPDTSDVIMQMVSNGSALLNSNRPTQGVIRPQNSLPALSPRIGPGLGPAIGPGLNSQMEPMPPLQAPIGTNAATTPGTMPGFPPGGPLGGAFSNPPPAAPQFPLLSGVGLGGMNNSGHGMDSGLRNSMKSGSMMANAVGTGATGATGPRTQGSVRPADISNLWPELSQTFPPEIDDEANRIFQKIYNQPQDHIKVDDVLLKLKKFKDSQVKKERDVFMCMLRNLFEEYKFYHQYPERELMITACLFGGIIEQGLVTYMALGIALRYILDALRKPPDSKTFMFGITALDKFKTRLKEYPQYCQHLASIPHLTQFPERLIEYIQYGQQSREPPTRPSLSSAPGPASETTTVTAAADVGATTSTKTTTTTTTTTTTKPKNPPSIANTTNIDTLLVAKDKRSELREEPPENIQEKVAFIFNNLSQANMTQKGEELTEVITEEHMDWLAQYLVMKRASIEINFHQLYANLVDHLKNPGLFDRVMEETYSNIEVLLSSDKSASNFSDRSLLKNLGHWLGLLTLAKNKPILQIDLDLKALLLEAYHKGQSELLYVVPFVAKVMESCLNSRVFKPPNPWTMAIINVLAELHQVPNLKLNLKFEVEVLCKNLGLDINELDPPPFLKDMDRLHYIKEKLSVGKAPEDGMMLPPVSEPAAAITTTVTTSATTIAPTTTTTTAGTPSQMPKFNFHDLNTSTLNGLAPHIVINSQLALFQNHPQLRSCVRPAIDRAVSELVHPVVDRSIKIALTTCEQIIKKDFALDPEEARMRQAAHHMVRNLTAGMAMITCREPLIPSISNNFKTSCLTAINGGTQQQKDMIEQASGVIAQENVELACCFIQKCAVEKAIPEMDRRLATEIELRKHARQENRRYCDPVVLTYQAERMPEQIRLRVGGAPTNQIAVYEEFARSIPGFLPTPEASLPSGFLDNPPQAFVLDDMSKIYEKCINDIDAHLHALIQTAPHSQHVQVLHTLLEAVAMARNSREVVTALALLTKAVEGLLEGYTPATIEPPELALRYRDCHILVLKALQDQRAYGQQWTNKQITRVVFETTGERKYNMDAIEQLLRSHLINLQTFDQFLAASMESGLNFTYVAFAMGVAKRFLVDDQQSNILNEADLYQTLHMLSRILTQSPNPPEGLQQLIELIRQNQDPAFLDKAPGGPTSMMHSGISQAREYDDPPGLREKTEYLLREWVNKYHSPAGSKDSLKAFSAFVSQMHQQGILKTDDLITRFFRICIELCVDLCYRAQAEQSHNPTITRAKCFHTLDAFVRLIALLVKHSGDVNNPVTKINLLNKVLGIVAGVLLQDHEARQTDFHQLAYHRIFSMLLLELNAPEQILEAINFQIMTAFCNALHVLRPSKAPGFVYSWLELISHRIFIARMLAVLPQQKGWPMYAQLLIDLLKFLAPFLRNAELPKHTFLLYKREEPCIHIIHRELNRVFQDLLVRFVKPAAISVFSSDLKKVDFGKTENQKCDEQLMIGKEAKDYLAKNHSSKEKESDTLCLTKQDVDQFYLSVRAYYKSACDYILKTWPLDVQLLKEAEVVDVSLRETKPFDSVQYFVKRFPHILDSEIPDVFDKLEVEYANYQVEHFREQPDVLDPTTRVDRKWDAISRMKDANGLQKFSLLSKVMKAILVIPHSNAACERVFSVVRKNKTDFRGSMSNRTLESLLIEKISNFADEPCHQRQLSSELLTKAKKATYKHLQERSASHGTLRVLLVLLHDFPEFLCDYHYGFCDVIPPNCIQMRNLILSAFPRNMRMPDPFTPNLKVDMLPDITQPPRILTNFSAMIQPTSFKKDLDSYIKTRSPVTFLSELRSHLQVSNEPGQRYHVSLMNALVLYVGSQAIAFIHSKGGAPSMSNITHSSHMDIFQNLVADLDTEGRYLFLNAIANQLRYPNSHTHYFSCTLLYLFAEANTEAIQEQITRVLLERLIVNRPHPWGLLITFIELIRNHNYKFWNHEFIHCAPELERLFESVARSCIQQKPQGQQGRTGQEGGETQEMTA</sequence>
<dbReference type="Pfam" id="PF12842">
    <property type="entry name" value="DUF3819"/>
    <property type="match status" value="1"/>
</dbReference>
<dbReference type="InterPro" id="IPR055454">
    <property type="entry name" value="CNOT1-like_NOT1_connector"/>
</dbReference>
<comment type="caution">
    <text evidence="22">The sequence shown here is derived from an EMBL/GenBank/DDBJ whole genome shotgun (WGS) entry which is preliminary data.</text>
</comment>
<dbReference type="Gene3D" id="1.25.40.180">
    <property type="match status" value="1"/>
</dbReference>
<evidence type="ECO:0000256" key="4">
    <source>
        <dbReference type="ARBA" id="ARBA00022491"/>
    </source>
</evidence>
<keyword evidence="9" id="KW-0539">Nucleus</keyword>
<evidence type="ECO:0000256" key="7">
    <source>
        <dbReference type="ARBA" id="ARBA00023158"/>
    </source>
</evidence>
<dbReference type="CDD" id="cd20710">
    <property type="entry name" value="NOT1_connector"/>
    <property type="match status" value="1"/>
</dbReference>
<dbReference type="SUPFAM" id="SSF53098">
    <property type="entry name" value="Ribonuclease H-like"/>
    <property type="match status" value="1"/>
</dbReference>
<keyword evidence="4" id="KW-0678">Repressor</keyword>
<dbReference type="Pfam" id="PF16417">
    <property type="entry name" value="CNOT1_TTP_bind"/>
    <property type="match status" value="1"/>
</dbReference>
<evidence type="ECO:0000259" key="16">
    <source>
        <dbReference type="Pfam" id="PF12842"/>
    </source>
</evidence>
<evidence type="ECO:0000256" key="1">
    <source>
        <dbReference type="ARBA" id="ARBA00004123"/>
    </source>
</evidence>
<dbReference type="GO" id="GO:0000288">
    <property type="term" value="P:nuclear-transcribed mRNA catabolic process, deadenylation-dependent decay"/>
    <property type="evidence" value="ECO:0007669"/>
    <property type="project" value="TreeGrafter"/>
</dbReference>
<gene>
    <name evidence="22" type="ORF">HOLleu_13542</name>
</gene>
<dbReference type="FunFam" id="1.25.40.800:FF:000001">
    <property type="entry name" value="CCR4-NOT transcription complex subunit 1"/>
    <property type="match status" value="1"/>
</dbReference>
<feature type="domain" description="CCR4-NOT transcription complex subunit 1 N-terminal" evidence="20">
    <location>
        <begin position="29"/>
        <end position="227"/>
    </location>
</feature>
<feature type="domain" description="CCR4-NOT transcription complex subunit 1 CAF1-binding" evidence="17">
    <location>
        <begin position="1063"/>
        <end position="1282"/>
    </location>
</feature>
<evidence type="ECO:0000313" key="22">
    <source>
        <dbReference type="EMBL" id="KAJ8042477.1"/>
    </source>
</evidence>
<dbReference type="Pfam" id="PF22940">
    <property type="entry name" value="CNOT1_1st"/>
    <property type="match status" value="1"/>
</dbReference>
<dbReference type="Gene3D" id="1.25.40.800">
    <property type="match status" value="1"/>
</dbReference>
<dbReference type="GO" id="GO:0046983">
    <property type="term" value="F:protein dimerization activity"/>
    <property type="evidence" value="ECO:0007669"/>
    <property type="project" value="InterPro"/>
</dbReference>
<dbReference type="Pfam" id="PF04054">
    <property type="entry name" value="Not1"/>
    <property type="match status" value="2"/>
</dbReference>
<keyword evidence="23" id="KW-1185">Reference proteome</keyword>
<dbReference type="InterPro" id="IPR032193">
    <property type="entry name" value="CNOT1_TTP_bind"/>
</dbReference>
<evidence type="ECO:0000256" key="5">
    <source>
        <dbReference type="ARBA" id="ARBA00022845"/>
    </source>
</evidence>
<dbReference type="GO" id="GO:0005634">
    <property type="term" value="C:nucleus"/>
    <property type="evidence" value="ECO:0007669"/>
    <property type="project" value="UniProtKB-SubCell"/>
</dbReference>
<keyword evidence="8" id="KW-0804">Transcription</keyword>
<dbReference type="InterPro" id="IPR055104">
    <property type="entry name" value="CNOT1_1st"/>
</dbReference>
<evidence type="ECO:0000259" key="18">
    <source>
        <dbReference type="Pfam" id="PF16417"/>
    </source>
</evidence>
<feature type="compositionally biased region" description="Low complexity" evidence="13">
    <location>
        <begin position="1004"/>
        <end position="1035"/>
    </location>
</feature>
<dbReference type="OrthoDB" id="1933107at2759"/>
<dbReference type="InterPro" id="IPR007196">
    <property type="entry name" value="CCR4-Not_Not1_C"/>
</dbReference>